<protein>
    <submittedName>
        <fullName evidence="2">Cyclic nucleotide-binding domain-containing protein</fullName>
    </submittedName>
</protein>
<organism evidence="2 3">
    <name type="scientific">Azospira inquinata</name>
    <dbReference type="NCBI Taxonomy" id="2785627"/>
    <lineage>
        <taxon>Bacteria</taxon>
        <taxon>Pseudomonadati</taxon>
        <taxon>Pseudomonadota</taxon>
        <taxon>Betaproteobacteria</taxon>
        <taxon>Rhodocyclales</taxon>
        <taxon>Rhodocyclaceae</taxon>
        <taxon>Azospira</taxon>
    </lineage>
</organism>
<evidence type="ECO:0000259" key="1">
    <source>
        <dbReference type="PROSITE" id="PS50042"/>
    </source>
</evidence>
<dbReference type="InterPro" id="IPR050397">
    <property type="entry name" value="Env_Response_Regulators"/>
</dbReference>
<dbReference type="Pfam" id="PF00027">
    <property type="entry name" value="cNMP_binding"/>
    <property type="match status" value="1"/>
</dbReference>
<name>A0A975XUP1_9RHOO</name>
<gene>
    <name evidence="2" type="ORF">Azoinq_14510</name>
</gene>
<dbReference type="SMART" id="SM00100">
    <property type="entry name" value="cNMP"/>
    <property type="match status" value="1"/>
</dbReference>
<dbReference type="EMBL" id="CP064782">
    <property type="protein sequence ID" value="QWT49006.1"/>
    <property type="molecule type" value="Genomic_DNA"/>
</dbReference>
<feature type="domain" description="Cyclic nucleotide-binding" evidence="1">
    <location>
        <begin position="19"/>
        <end position="138"/>
    </location>
</feature>
<evidence type="ECO:0000313" key="3">
    <source>
        <dbReference type="Proteomes" id="UP000683428"/>
    </source>
</evidence>
<sequence length="156" mass="17591">MFGFTKTSPRLKRLESISLFRGLTRRELNIIEMMLHERYYLAGEVIFDAGEEGQGIYIVLQGRVGIFNPDTSPHALGEHEAGSFFGELALLDDDIHRTSQARAMEDSSLVVMFRGEFLQLLETHAVIASKISLQLARHLGHRLRNAALAQGRREVL</sequence>
<dbReference type="Proteomes" id="UP000683428">
    <property type="component" value="Chromosome"/>
</dbReference>
<dbReference type="KEGG" id="aiq:Azoinq_14510"/>
<accession>A0A975XUP1</accession>
<dbReference type="PROSITE" id="PS50042">
    <property type="entry name" value="CNMP_BINDING_3"/>
    <property type="match status" value="1"/>
</dbReference>
<evidence type="ECO:0000313" key="2">
    <source>
        <dbReference type="EMBL" id="QWT49006.1"/>
    </source>
</evidence>
<dbReference type="GO" id="GO:0003700">
    <property type="term" value="F:DNA-binding transcription factor activity"/>
    <property type="evidence" value="ECO:0007669"/>
    <property type="project" value="TreeGrafter"/>
</dbReference>
<proteinExistence type="predicted"/>
<dbReference type="PANTHER" id="PTHR24567">
    <property type="entry name" value="CRP FAMILY TRANSCRIPTIONAL REGULATORY PROTEIN"/>
    <property type="match status" value="1"/>
</dbReference>
<dbReference type="GO" id="GO:0005829">
    <property type="term" value="C:cytosol"/>
    <property type="evidence" value="ECO:0007669"/>
    <property type="project" value="TreeGrafter"/>
</dbReference>
<keyword evidence="3" id="KW-1185">Reference proteome</keyword>
<dbReference type="PANTHER" id="PTHR24567:SF74">
    <property type="entry name" value="HTH-TYPE TRANSCRIPTIONAL REGULATOR ARCR"/>
    <property type="match status" value="1"/>
</dbReference>
<dbReference type="InterPro" id="IPR000595">
    <property type="entry name" value="cNMP-bd_dom"/>
</dbReference>
<dbReference type="CDD" id="cd00038">
    <property type="entry name" value="CAP_ED"/>
    <property type="match status" value="1"/>
</dbReference>
<reference evidence="2" key="1">
    <citation type="submission" date="2020-11" db="EMBL/GenBank/DDBJ databases">
        <title>Azospira inquinata sp. nov.</title>
        <authorList>
            <person name="Moe W.M."/>
            <person name="Mikes M.C."/>
        </authorList>
    </citation>
    <scope>NUCLEOTIDE SEQUENCE</scope>
    <source>
        <strain evidence="2">Azo-3</strain>
    </source>
</reference>
<dbReference type="AlphaFoldDB" id="A0A975XUP1"/>